<evidence type="ECO:0000313" key="4">
    <source>
        <dbReference type="Proteomes" id="UP000245217"/>
    </source>
</evidence>
<dbReference type="RefSeq" id="WP_109201808.1">
    <property type="nucleotide sequence ID" value="NZ_QEWV01000005.1"/>
</dbReference>
<name>A0A2U2AQ96_9GAMM</name>
<dbReference type="InterPro" id="IPR025935">
    <property type="entry name" value="AbiH"/>
</dbReference>
<dbReference type="Proteomes" id="UP000245059">
    <property type="component" value="Unassembled WGS sequence"/>
</dbReference>
<reference evidence="3 4" key="2">
    <citation type="submission" date="2018-05" db="EMBL/GenBank/DDBJ databases">
        <title>Ignatzschineria dubaiensis sp. nov., isolated from necrotic foot tissues of dromedaries (Camelus dromedarius) and associated maggots in Dubai, United Arab Emirates.</title>
        <authorList>
            <person name="Tsang C.C."/>
            <person name="Tang J.Y.M."/>
            <person name="Fong J.Y.H."/>
            <person name="Kinne J."/>
            <person name="Lee H.H."/>
            <person name="Joseph M."/>
            <person name="Jose S."/>
            <person name="Schuster R.K."/>
            <person name="Tang Y."/>
            <person name="Sivakumar S."/>
            <person name="Chen J.H.K."/>
            <person name="Teng J.L.L."/>
            <person name="Lau S.K.P."/>
            <person name="Wernery U."/>
            <person name="Woo P.C.Y."/>
        </authorList>
    </citation>
    <scope>NUCLEOTIDE SEQUENCE [LARGE SCALE GENOMIC DNA]</scope>
    <source>
        <strain evidence="3">UAE-HKU57</strain>
        <strain evidence="4">UAE-HKU58</strain>
    </source>
</reference>
<evidence type="ECO:0008006" key="5">
    <source>
        <dbReference type="Google" id="ProtNLM"/>
    </source>
</evidence>
<dbReference type="Pfam" id="PF14253">
    <property type="entry name" value="AbiH"/>
    <property type="match status" value="1"/>
</dbReference>
<dbReference type="EMBL" id="QEWW01000004">
    <property type="protein sequence ID" value="PWD85789.1"/>
    <property type="molecule type" value="Genomic_DNA"/>
</dbReference>
<dbReference type="AlphaFoldDB" id="A0A2U2AQ96"/>
<reference evidence="1" key="1">
    <citation type="journal article" date="2018" name="Genome Announc.">
        <title>Ignatzschineria cameli sp. nov., isolated from necrotic foot tissue of dromedaries (Camelus dromedarius) and associated maggots (Wohlfahrtia species) in Dubai.</title>
        <authorList>
            <person name="Tsang C.C."/>
            <person name="Tang J.Y."/>
            <person name="Fong J.Y."/>
            <person name="Kinne J."/>
            <person name="Lee H.H."/>
            <person name="Joseph M."/>
            <person name="Jose S."/>
            <person name="Schuster R.K."/>
            <person name="Tang Y."/>
            <person name="Sivakumar S."/>
            <person name="Chen J.H."/>
            <person name="Teng J.L."/>
            <person name="Lau S.K."/>
            <person name="Wernery U."/>
            <person name="Woo P.C."/>
        </authorList>
    </citation>
    <scope>NUCLEOTIDE SEQUENCE</scope>
    <source>
        <strain evidence="1">UAE-HKU57</strain>
        <strain evidence="2">UAE-HKU58</strain>
    </source>
</reference>
<gene>
    <name evidence="1" type="ORF">DC077_07075</name>
    <name evidence="2" type="ORF">DC078_06695</name>
</gene>
<evidence type="ECO:0000313" key="1">
    <source>
        <dbReference type="EMBL" id="PWD85789.1"/>
    </source>
</evidence>
<dbReference type="Proteomes" id="UP000245217">
    <property type="component" value="Unassembled WGS sequence"/>
</dbReference>
<evidence type="ECO:0000313" key="2">
    <source>
        <dbReference type="EMBL" id="PWD91677.1"/>
    </source>
</evidence>
<organism evidence="1 3">
    <name type="scientific">Ignatzschineria cameli</name>
    <dbReference type="NCBI Taxonomy" id="2182793"/>
    <lineage>
        <taxon>Bacteria</taxon>
        <taxon>Pseudomonadati</taxon>
        <taxon>Pseudomonadota</taxon>
        <taxon>Gammaproteobacteria</taxon>
        <taxon>Cardiobacteriales</taxon>
        <taxon>Ignatzschineriaceae</taxon>
        <taxon>Ignatzschineria</taxon>
    </lineage>
</organism>
<sequence length="287" mass="33468">MSVLVITGNGFDIWHNLPTKYKNFYNKYSDELSPYTKYFDDFGNKDIEWESFEESLGSFNHDYFLDDSSYRPSIEEMADDVKMMYGYEDDISFNTRELIQNITSSFNKWISSIKVNAAKKTITMPVNCKFINFNYTTTLQKVYGIPDSDILHIHGKAWGKIIFGHGRPIWSKQINDDEPWFDIPQKDAESIYNVFRKPVSDIIQQHQAQLKSYGNIKKIIVIGHSINDIDKPYFEFILKEYPQAKWENYNYGNEIQNTHDRLINLGIPKGMLVSGSTADLLKIYPLP</sequence>
<evidence type="ECO:0000313" key="3">
    <source>
        <dbReference type="Proteomes" id="UP000245059"/>
    </source>
</evidence>
<comment type="caution">
    <text evidence="1">The sequence shown here is derived from an EMBL/GenBank/DDBJ whole genome shotgun (WGS) entry which is preliminary data.</text>
</comment>
<keyword evidence="4" id="KW-1185">Reference proteome</keyword>
<proteinExistence type="predicted"/>
<protein>
    <recommendedName>
        <fullName evidence="5">Bacteriophage abortive infection AbiH</fullName>
    </recommendedName>
</protein>
<dbReference type="EMBL" id="QEWV01000005">
    <property type="protein sequence ID" value="PWD91677.1"/>
    <property type="molecule type" value="Genomic_DNA"/>
</dbReference>
<dbReference type="OrthoDB" id="5903604at2"/>
<accession>A0A2U2AQ96</accession>